<reference evidence="1 2" key="1">
    <citation type="submission" date="2010-08" db="EMBL/GenBank/DDBJ databases">
        <title>Complete sequence of Clostridium cellulovorans 743B.</title>
        <authorList>
            <consortium name="US DOE Joint Genome Institute"/>
            <person name="Lucas S."/>
            <person name="Copeland A."/>
            <person name="Lapidus A."/>
            <person name="Cheng J.-F."/>
            <person name="Bruce D."/>
            <person name="Goodwin L."/>
            <person name="Pitluck S."/>
            <person name="Chertkov O."/>
            <person name="Detter J.C."/>
            <person name="Han C."/>
            <person name="Tapia R."/>
            <person name="Land M."/>
            <person name="Hauser L."/>
            <person name="Chang Y.-J."/>
            <person name="Jeffries C."/>
            <person name="Kyrpides N."/>
            <person name="Ivanova N."/>
            <person name="Mikhailova N."/>
            <person name="Hemme C.L."/>
            <person name="Woyke T."/>
        </authorList>
    </citation>
    <scope>NUCLEOTIDE SEQUENCE [LARGE SCALE GENOMIC DNA]</scope>
    <source>
        <strain evidence="2">ATCC 35296 / DSM 3052 / OCM 3 / 743B</strain>
    </source>
</reference>
<dbReference type="Proteomes" id="UP000002730">
    <property type="component" value="Chromosome"/>
</dbReference>
<dbReference type="OrthoDB" id="5519656at2"/>
<evidence type="ECO:0000313" key="2">
    <source>
        <dbReference type="Proteomes" id="UP000002730"/>
    </source>
</evidence>
<sequence length="114" mass="13255">MPMFIPESLLQKEKFTGDKATYTIESLMHDGTLLDLLLDSGLSIYAMPPDLTTEEIRKTKMFSRVKAVEIILWLKQNQNIDKWIVFHDIHLHNEDLAIRQVRTNAEIGLTEKRC</sequence>
<keyword evidence="2" id="KW-1185">Reference proteome</keyword>
<dbReference type="HOGENOM" id="CLU_2116701_0_0_9"/>
<proteinExistence type="predicted"/>
<dbReference type="KEGG" id="ccb:Clocel_0172"/>
<dbReference type="RefSeq" id="WP_010075282.1">
    <property type="nucleotide sequence ID" value="NC_014393.1"/>
</dbReference>
<gene>
    <name evidence="1" type="ordered locus">Clocel_0172</name>
</gene>
<name>D9SNT8_CLOC7</name>
<organism evidence="1 2">
    <name type="scientific">Clostridium cellulovorans (strain ATCC 35296 / DSM 3052 / OCM 3 / 743B)</name>
    <dbReference type="NCBI Taxonomy" id="573061"/>
    <lineage>
        <taxon>Bacteria</taxon>
        <taxon>Bacillati</taxon>
        <taxon>Bacillota</taxon>
        <taxon>Clostridia</taxon>
        <taxon>Eubacteriales</taxon>
        <taxon>Clostridiaceae</taxon>
        <taxon>Clostridium</taxon>
    </lineage>
</organism>
<dbReference type="EMBL" id="CP002160">
    <property type="protein sequence ID" value="ADL49959.1"/>
    <property type="molecule type" value="Genomic_DNA"/>
</dbReference>
<dbReference type="eggNOG" id="ENOG5030JJN">
    <property type="taxonomic scope" value="Bacteria"/>
</dbReference>
<evidence type="ECO:0000313" key="1">
    <source>
        <dbReference type="EMBL" id="ADL49959.1"/>
    </source>
</evidence>
<protein>
    <submittedName>
        <fullName evidence="1">Uncharacterized protein</fullName>
    </submittedName>
</protein>
<dbReference type="AlphaFoldDB" id="D9SNT8"/>
<accession>D9SNT8</accession>